<dbReference type="SUPFAM" id="SSF46785">
    <property type="entry name" value="Winged helix' DNA-binding domain"/>
    <property type="match status" value="1"/>
</dbReference>
<dbReference type="AlphaFoldDB" id="A0A285PD30"/>
<evidence type="ECO:0000313" key="8">
    <source>
        <dbReference type="Proteomes" id="UP000219439"/>
    </source>
</evidence>
<keyword evidence="3" id="KW-0238">DNA-binding</keyword>
<keyword evidence="5" id="KW-0804">Transcription</keyword>
<dbReference type="GO" id="GO:0003700">
    <property type="term" value="F:DNA-binding transcription factor activity"/>
    <property type="evidence" value="ECO:0007669"/>
    <property type="project" value="InterPro"/>
</dbReference>
<reference evidence="7 8" key="1">
    <citation type="submission" date="2017-09" db="EMBL/GenBank/DDBJ databases">
        <authorList>
            <person name="Ehlers B."/>
            <person name="Leendertz F.H."/>
        </authorList>
    </citation>
    <scope>NUCLEOTIDE SEQUENCE [LARGE SCALE GENOMIC DNA]</scope>
    <source>
        <strain evidence="7 8">DSM 18289</strain>
    </source>
</reference>
<dbReference type="PRINTS" id="PR00039">
    <property type="entry name" value="HTHLYSR"/>
</dbReference>
<dbReference type="CDD" id="cd08411">
    <property type="entry name" value="PBP2_OxyR"/>
    <property type="match status" value="1"/>
</dbReference>
<dbReference type="GO" id="GO:0003677">
    <property type="term" value="F:DNA binding"/>
    <property type="evidence" value="ECO:0007669"/>
    <property type="project" value="UniProtKB-KW"/>
</dbReference>
<proteinExistence type="inferred from homology"/>
<evidence type="ECO:0000256" key="4">
    <source>
        <dbReference type="ARBA" id="ARBA00023159"/>
    </source>
</evidence>
<gene>
    <name evidence="7" type="ORF">SAMN06265368_2712</name>
</gene>
<dbReference type="GO" id="GO:0032993">
    <property type="term" value="C:protein-DNA complex"/>
    <property type="evidence" value="ECO:0007669"/>
    <property type="project" value="TreeGrafter"/>
</dbReference>
<dbReference type="InterPro" id="IPR000847">
    <property type="entry name" value="LysR_HTH_N"/>
</dbReference>
<evidence type="ECO:0000256" key="1">
    <source>
        <dbReference type="ARBA" id="ARBA00009437"/>
    </source>
</evidence>
<dbReference type="EMBL" id="OBEL01000002">
    <property type="protein sequence ID" value="SNZ19622.1"/>
    <property type="molecule type" value="Genomic_DNA"/>
</dbReference>
<keyword evidence="2" id="KW-0805">Transcription regulation</keyword>
<evidence type="ECO:0000313" key="7">
    <source>
        <dbReference type="EMBL" id="SNZ19622.1"/>
    </source>
</evidence>
<evidence type="ECO:0000256" key="3">
    <source>
        <dbReference type="ARBA" id="ARBA00023125"/>
    </source>
</evidence>
<dbReference type="InterPro" id="IPR005119">
    <property type="entry name" value="LysR_subst-bd"/>
</dbReference>
<sequence>MRALSGITLKDLEYALAVAEEKHFGQAASRCGVSQPAISQQIRKMEDFLGLSLFERSGKYVKVTKSGALILEKSREIIGKTLELSQLSKSLSNPMELTLTIGIIPTICPYLIPHLIRPLKQIYPNLKITIIEEPTPILEEMICGHELDIIITATHPEAKMLEVTTLYFEPYVFTCPEDHPLAGRETVNWSEIDKNEIIMLSPEHCLRSQTMALCDVKDQSISGGARSLEMLRQMVALGEGCALLPILSLSGIEKFQGLIAIHKISGGAFGRSIHMIWRSTDPRKPHLKTFANEIISITNEPNMRRFLDH</sequence>
<dbReference type="Pfam" id="PF00126">
    <property type="entry name" value="HTH_1"/>
    <property type="match status" value="1"/>
</dbReference>
<evidence type="ECO:0000256" key="2">
    <source>
        <dbReference type="ARBA" id="ARBA00023015"/>
    </source>
</evidence>
<keyword evidence="4" id="KW-0010">Activator</keyword>
<evidence type="ECO:0000256" key="5">
    <source>
        <dbReference type="ARBA" id="ARBA00023163"/>
    </source>
</evidence>
<comment type="similarity">
    <text evidence="1">Belongs to the LysR transcriptional regulatory family.</text>
</comment>
<dbReference type="SUPFAM" id="SSF53850">
    <property type="entry name" value="Periplasmic binding protein-like II"/>
    <property type="match status" value="1"/>
</dbReference>
<dbReference type="InterPro" id="IPR036388">
    <property type="entry name" value="WH-like_DNA-bd_sf"/>
</dbReference>
<dbReference type="PANTHER" id="PTHR30346">
    <property type="entry name" value="TRANSCRIPTIONAL DUAL REGULATOR HCAR-RELATED"/>
    <property type="match status" value="1"/>
</dbReference>
<dbReference type="Pfam" id="PF03466">
    <property type="entry name" value="LysR_substrate"/>
    <property type="match status" value="1"/>
</dbReference>
<dbReference type="RefSeq" id="WP_170956096.1">
    <property type="nucleotide sequence ID" value="NZ_OBEL01000002.1"/>
</dbReference>
<accession>A0A285PD30</accession>
<dbReference type="PROSITE" id="PS50931">
    <property type="entry name" value="HTH_LYSR"/>
    <property type="match status" value="1"/>
</dbReference>
<dbReference type="FunFam" id="1.10.10.10:FF:000001">
    <property type="entry name" value="LysR family transcriptional regulator"/>
    <property type="match status" value="1"/>
</dbReference>
<organism evidence="7 8">
    <name type="scientific">Cohaesibacter gelatinilyticus</name>
    <dbReference type="NCBI Taxonomy" id="372072"/>
    <lineage>
        <taxon>Bacteria</taxon>
        <taxon>Pseudomonadati</taxon>
        <taxon>Pseudomonadota</taxon>
        <taxon>Alphaproteobacteria</taxon>
        <taxon>Hyphomicrobiales</taxon>
        <taxon>Cohaesibacteraceae</taxon>
    </lineage>
</organism>
<dbReference type="Gene3D" id="1.10.10.10">
    <property type="entry name" value="Winged helix-like DNA-binding domain superfamily/Winged helix DNA-binding domain"/>
    <property type="match status" value="1"/>
</dbReference>
<dbReference type="InterPro" id="IPR036390">
    <property type="entry name" value="WH_DNA-bd_sf"/>
</dbReference>
<evidence type="ECO:0000259" key="6">
    <source>
        <dbReference type="PROSITE" id="PS50931"/>
    </source>
</evidence>
<feature type="domain" description="HTH lysR-type" evidence="6">
    <location>
        <begin position="7"/>
        <end position="64"/>
    </location>
</feature>
<dbReference type="PANTHER" id="PTHR30346:SF26">
    <property type="entry name" value="HYDROGEN PEROXIDE-INDUCIBLE GENES ACTIVATOR"/>
    <property type="match status" value="1"/>
</dbReference>
<dbReference type="Gene3D" id="3.40.190.10">
    <property type="entry name" value="Periplasmic binding protein-like II"/>
    <property type="match status" value="2"/>
</dbReference>
<name>A0A285PD30_9HYPH</name>
<keyword evidence="8" id="KW-1185">Reference proteome</keyword>
<dbReference type="Proteomes" id="UP000219439">
    <property type="component" value="Unassembled WGS sequence"/>
</dbReference>
<protein>
    <submittedName>
        <fullName evidence="7">LysR family transcriptional regulator, hydrogen peroxide-inducible genes activator</fullName>
    </submittedName>
</protein>